<evidence type="ECO:0000313" key="2">
    <source>
        <dbReference type="Proteomes" id="UP000002287"/>
    </source>
</evidence>
<dbReference type="HOGENOM" id="CLU_1737138_0_0_4"/>
<dbReference type="AlphaFoldDB" id="A4JVJ8"/>
<organism evidence="1 2">
    <name type="scientific">Burkholderia vietnamiensis (strain G4 / LMG 22486)</name>
    <name type="common">Burkholderia cepacia (strain R1808)</name>
    <dbReference type="NCBI Taxonomy" id="269482"/>
    <lineage>
        <taxon>Bacteria</taxon>
        <taxon>Pseudomonadati</taxon>
        <taxon>Pseudomonadota</taxon>
        <taxon>Betaproteobacteria</taxon>
        <taxon>Burkholderiales</taxon>
        <taxon>Burkholderiaceae</taxon>
        <taxon>Burkholderia</taxon>
        <taxon>Burkholderia cepacia complex</taxon>
    </lineage>
</organism>
<accession>A4JVJ8</accession>
<sequence>MDFLYGRAVLHPIFLDELRACSVEFAESEQSIEQMRLEDGERIIIHIKFSSSSHAAVRALASQCGSALEIDAIPVEIGATKFGEMANCSAKNVAALTFFHEYSLIASKGAAQKDLHARALERLSASWTRSIRQMTTLDCTGPEDGPLGDM</sequence>
<gene>
    <name evidence="1" type="ordered locus">Bcep1808_7424</name>
</gene>
<keyword evidence="1" id="KW-0614">Plasmid</keyword>
<dbReference type="KEGG" id="bvi:Bcep1808_7424"/>
<dbReference type="EMBL" id="CP000619">
    <property type="protein sequence ID" value="ABO60301.1"/>
    <property type="molecule type" value="Genomic_DNA"/>
</dbReference>
<protein>
    <submittedName>
        <fullName evidence="1">Uncharacterized protein</fullName>
    </submittedName>
</protein>
<name>A4JVJ8_BURVG</name>
<evidence type="ECO:0000313" key="1">
    <source>
        <dbReference type="EMBL" id="ABO60301.1"/>
    </source>
</evidence>
<proteinExistence type="predicted"/>
<geneLocation type="plasmid" evidence="1 2">
    <name>pBVIE03</name>
</geneLocation>
<reference evidence="1 2" key="1">
    <citation type="submission" date="2007-03" db="EMBL/GenBank/DDBJ databases">
        <title>Complete sequence of plasmid pBVIE03 of Burkholderia vietnamiensis G4.</title>
        <authorList>
            <consortium name="US DOE Joint Genome Institute"/>
            <person name="Copeland A."/>
            <person name="Lucas S."/>
            <person name="Lapidus A."/>
            <person name="Barry K."/>
            <person name="Detter J.C."/>
            <person name="Glavina del Rio T."/>
            <person name="Hammon N."/>
            <person name="Israni S."/>
            <person name="Dalin E."/>
            <person name="Tice H."/>
            <person name="Pitluck S."/>
            <person name="Chain P."/>
            <person name="Malfatti S."/>
            <person name="Shin M."/>
            <person name="Vergez L."/>
            <person name="Schmutz J."/>
            <person name="Larimer F."/>
            <person name="Land M."/>
            <person name="Hauser L."/>
            <person name="Kyrpides N."/>
            <person name="Tiedje J."/>
            <person name="Richardson P."/>
        </authorList>
    </citation>
    <scope>NUCLEOTIDE SEQUENCE [LARGE SCALE GENOMIC DNA]</scope>
    <source>
        <strain evidence="2">G4 / LMG 22486</strain>
        <plasmid evidence="1 2">pBVIE03</plasmid>
    </source>
</reference>
<dbReference type="Proteomes" id="UP000002287">
    <property type="component" value="Plasmid pBVIE03"/>
</dbReference>